<evidence type="ECO:0000313" key="1">
    <source>
        <dbReference type="EMBL" id="TNN59488.1"/>
    </source>
</evidence>
<reference evidence="1 2" key="1">
    <citation type="submission" date="2019-03" db="EMBL/GenBank/DDBJ databases">
        <title>First draft genome of Liparis tanakae, snailfish: a comprehensive survey of snailfish specific genes.</title>
        <authorList>
            <person name="Kim W."/>
            <person name="Song I."/>
            <person name="Jeong J.-H."/>
            <person name="Kim D."/>
            <person name="Kim S."/>
            <person name="Ryu S."/>
            <person name="Song J.Y."/>
            <person name="Lee S.K."/>
        </authorList>
    </citation>
    <scope>NUCLEOTIDE SEQUENCE [LARGE SCALE GENOMIC DNA]</scope>
    <source>
        <tissue evidence="1">Muscle</tissue>
    </source>
</reference>
<accession>A0A4Z2H0W8</accession>
<sequence length="130" mass="14323">MQGGGRGKAAPEGFCSVMELNSICKGFPAGRREPDVASRRVETGETLRHTIQSVTNMPRASDAHWPPERLCLGDPRARKMIAELQLTSGPPTHPDPSCFQLSIVDSWLSSLQRDVVNAANKDPTWRVWVT</sequence>
<gene>
    <name evidence="1" type="ORF">EYF80_030303</name>
</gene>
<evidence type="ECO:0000313" key="2">
    <source>
        <dbReference type="Proteomes" id="UP000314294"/>
    </source>
</evidence>
<comment type="caution">
    <text evidence="1">The sequence shown here is derived from an EMBL/GenBank/DDBJ whole genome shotgun (WGS) entry which is preliminary data.</text>
</comment>
<protein>
    <submittedName>
        <fullName evidence="1">Uncharacterized protein</fullName>
    </submittedName>
</protein>
<proteinExistence type="predicted"/>
<keyword evidence="2" id="KW-1185">Reference proteome</keyword>
<dbReference type="AlphaFoldDB" id="A0A4Z2H0W8"/>
<dbReference type="EMBL" id="SRLO01000355">
    <property type="protein sequence ID" value="TNN59488.1"/>
    <property type="molecule type" value="Genomic_DNA"/>
</dbReference>
<dbReference type="Proteomes" id="UP000314294">
    <property type="component" value="Unassembled WGS sequence"/>
</dbReference>
<organism evidence="1 2">
    <name type="scientific">Liparis tanakae</name>
    <name type="common">Tanaka's snailfish</name>
    <dbReference type="NCBI Taxonomy" id="230148"/>
    <lineage>
        <taxon>Eukaryota</taxon>
        <taxon>Metazoa</taxon>
        <taxon>Chordata</taxon>
        <taxon>Craniata</taxon>
        <taxon>Vertebrata</taxon>
        <taxon>Euteleostomi</taxon>
        <taxon>Actinopterygii</taxon>
        <taxon>Neopterygii</taxon>
        <taxon>Teleostei</taxon>
        <taxon>Neoteleostei</taxon>
        <taxon>Acanthomorphata</taxon>
        <taxon>Eupercaria</taxon>
        <taxon>Perciformes</taxon>
        <taxon>Cottioidei</taxon>
        <taxon>Cottales</taxon>
        <taxon>Liparidae</taxon>
        <taxon>Liparis</taxon>
    </lineage>
</organism>
<name>A0A4Z2H0W8_9TELE</name>